<evidence type="ECO:0000256" key="1">
    <source>
        <dbReference type="SAM" id="MobiDB-lite"/>
    </source>
</evidence>
<dbReference type="Proteomes" id="UP001162131">
    <property type="component" value="Unassembled WGS sequence"/>
</dbReference>
<evidence type="ECO:0000313" key="3">
    <source>
        <dbReference type="Proteomes" id="UP001162131"/>
    </source>
</evidence>
<feature type="region of interest" description="Disordered" evidence="1">
    <location>
        <begin position="1"/>
        <end position="44"/>
    </location>
</feature>
<dbReference type="AlphaFoldDB" id="A0AAU9JNT3"/>
<organism evidence="2 3">
    <name type="scientific">Blepharisma stoltei</name>
    <dbReference type="NCBI Taxonomy" id="1481888"/>
    <lineage>
        <taxon>Eukaryota</taxon>
        <taxon>Sar</taxon>
        <taxon>Alveolata</taxon>
        <taxon>Ciliophora</taxon>
        <taxon>Postciliodesmatophora</taxon>
        <taxon>Heterotrichea</taxon>
        <taxon>Heterotrichida</taxon>
        <taxon>Blepharismidae</taxon>
        <taxon>Blepharisma</taxon>
    </lineage>
</organism>
<feature type="compositionally biased region" description="Polar residues" evidence="1">
    <location>
        <begin position="87"/>
        <end position="99"/>
    </location>
</feature>
<accession>A0AAU9JNT3</accession>
<protein>
    <submittedName>
        <fullName evidence="2">Uncharacterized protein</fullName>
    </submittedName>
</protein>
<reference evidence="2" key="1">
    <citation type="submission" date="2021-09" db="EMBL/GenBank/DDBJ databases">
        <authorList>
            <consortium name="AG Swart"/>
            <person name="Singh M."/>
            <person name="Singh A."/>
            <person name="Seah K."/>
            <person name="Emmerich C."/>
        </authorList>
    </citation>
    <scope>NUCLEOTIDE SEQUENCE</scope>
    <source>
        <strain evidence="2">ATCC30299</strain>
    </source>
</reference>
<dbReference type="EMBL" id="CAJZBQ010000043">
    <property type="protein sequence ID" value="CAG9327286.1"/>
    <property type="molecule type" value="Genomic_DNA"/>
</dbReference>
<feature type="region of interest" description="Disordered" evidence="1">
    <location>
        <begin position="81"/>
        <end position="101"/>
    </location>
</feature>
<proteinExistence type="predicted"/>
<feature type="compositionally biased region" description="Low complexity" evidence="1">
    <location>
        <begin position="32"/>
        <end position="44"/>
    </location>
</feature>
<evidence type="ECO:0000313" key="2">
    <source>
        <dbReference type="EMBL" id="CAG9327286.1"/>
    </source>
</evidence>
<gene>
    <name evidence="2" type="ORF">BSTOLATCC_MIC43326</name>
</gene>
<comment type="caution">
    <text evidence="2">The sequence shown here is derived from an EMBL/GenBank/DDBJ whole genome shotgun (WGS) entry which is preliminary data.</text>
</comment>
<name>A0AAU9JNT3_9CILI</name>
<keyword evidence="3" id="KW-1185">Reference proteome</keyword>
<sequence length="232" mass="26076">MAQNYDPALTVADLEGLRSSESSVEPPQELTLKPLSNSNELSSSLPSILKKRSSALSSESKKVLFSEPELIVVNEISSETQKKPETVISSSTCASSNQEIPIDPCESKEESLNTLSMLSFHKSLATDSLAVNSKLESEGILNKPLSQRKETSSYLDMRWKTNSIINRHSETKRFDMCASEVFRKKLNAYYIKDMKRILNQQVYELRNPAEPEAWSYMGEKNSSSSSFSRLNY</sequence>